<evidence type="ECO:0000256" key="2">
    <source>
        <dbReference type="SAM" id="Phobius"/>
    </source>
</evidence>
<dbReference type="InterPro" id="IPR000008">
    <property type="entry name" value="C2_dom"/>
</dbReference>
<dbReference type="GO" id="GO:0005543">
    <property type="term" value="F:phospholipid binding"/>
    <property type="evidence" value="ECO:0000318"/>
    <property type="project" value="GO_Central"/>
</dbReference>
<evidence type="ECO:0000259" key="3">
    <source>
        <dbReference type="PROSITE" id="PS50004"/>
    </source>
</evidence>
<feature type="compositionally biased region" description="Low complexity" evidence="1">
    <location>
        <begin position="215"/>
        <end position="229"/>
    </location>
</feature>
<keyword evidence="2" id="KW-0812">Transmembrane</keyword>
<dbReference type="PROSITE" id="PS50004">
    <property type="entry name" value="C2"/>
    <property type="match status" value="2"/>
</dbReference>
<dbReference type="SUPFAM" id="SSF49562">
    <property type="entry name" value="C2 domain (Calcium/lipid-binding domain, CaLB)"/>
    <property type="match status" value="2"/>
</dbReference>
<name>B3S0F4_TRIAD</name>
<reference evidence="4 5" key="1">
    <citation type="journal article" date="2008" name="Nature">
        <title>The Trichoplax genome and the nature of placozoans.</title>
        <authorList>
            <person name="Srivastava M."/>
            <person name="Begovic E."/>
            <person name="Chapman J."/>
            <person name="Putnam N.H."/>
            <person name="Hellsten U."/>
            <person name="Kawashima T."/>
            <person name="Kuo A."/>
            <person name="Mitros T."/>
            <person name="Salamov A."/>
            <person name="Carpenter M.L."/>
            <person name="Signorovitch A.Y."/>
            <person name="Moreno M.A."/>
            <person name="Kamm K."/>
            <person name="Grimwood J."/>
            <person name="Schmutz J."/>
            <person name="Shapiro H."/>
            <person name="Grigoriev I.V."/>
            <person name="Buss L.W."/>
            <person name="Schierwater B."/>
            <person name="Dellaporta S.L."/>
            <person name="Rokhsar D.S."/>
        </authorList>
    </citation>
    <scope>NUCLEOTIDE SEQUENCE [LARGE SCALE GENOMIC DNA]</scope>
    <source>
        <strain evidence="4 5">Grell-BS-1999</strain>
    </source>
</reference>
<feature type="compositionally biased region" description="Polar residues" evidence="1">
    <location>
        <begin position="183"/>
        <end position="195"/>
    </location>
</feature>
<feature type="transmembrane region" description="Helical" evidence="2">
    <location>
        <begin position="6"/>
        <end position="27"/>
    </location>
</feature>
<dbReference type="Gene3D" id="2.60.40.150">
    <property type="entry name" value="C2 domain"/>
    <property type="match status" value="2"/>
</dbReference>
<dbReference type="CTD" id="6754744"/>
<feature type="compositionally biased region" description="Polar residues" evidence="1">
    <location>
        <begin position="117"/>
        <end position="129"/>
    </location>
</feature>
<dbReference type="Pfam" id="PF00168">
    <property type="entry name" value="C2"/>
    <property type="match status" value="2"/>
</dbReference>
<dbReference type="OrthoDB" id="5978493at2759"/>
<evidence type="ECO:0000256" key="1">
    <source>
        <dbReference type="SAM" id="MobiDB-lite"/>
    </source>
</evidence>
<protein>
    <recommendedName>
        <fullName evidence="3">C2 domain-containing protein</fullName>
    </recommendedName>
</protein>
<dbReference type="InParanoid" id="B3S0F4"/>
<feature type="domain" description="C2" evidence="3">
    <location>
        <begin position="251"/>
        <end position="371"/>
    </location>
</feature>
<dbReference type="PANTHER" id="PTHR46129:SF2">
    <property type="entry name" value="SYNAPTOTAGMIN 14, ISOFORM D"/>
    <property type="match status" value="1"/>
</dbReference>
<dbReference type="PhylomeDB" id="B3S0F4"/>
<evidence type="ECO:0000313" key="5">
    <source>
        <dbReference type="Proteomes" id="UP000009022"/>
    </source>
</evidence>
<evidence type="ECO:0000313" key="4">
    <source>
        <dbReference type="EMBL" id="EDV23627.1"/>
    </source>
</evidence>
<dbReference type="AlphaFoldDB" id="B3S0F4"/>
<accession>B3S0F4</accession>
<dbReference type="HOGENOM" id="CLU_405635_0_0_1"/>
<dbReference type="SMART" id="SM00239">
    <property type="entry name" value="C2"/>
    <property type="match status" value="2"/>
</dbReference>
<proteinExistence type="predicted"/>
<organism evidence="4 5">
    <name type="scientific">Trichoplax adhaerens</name>
    <name type="common">Trichoplax reptans</name>
    <dbReference type="NCBI Taxonomy" id="10228"/>
    <lineage>
        <taxon>Eukaryota</taxon>
        <taxon>Metazoa</taxon>
        <taxon>Placozoa</taxon>
        <taxon>Uniplacotomia</taxon>
        <taxon>Trichoplacea</taxon>
        <taxon>Trichoplacidae</taxon>
        <taxon>Trichoplax</taxon>
    </lineage>
</organism>
<dbReference type="KEGG" id="tad:TRIADDRAFT_57029"/>
<dbReference type="InterPro" id="IPR043541">
    <property type="entry name" value="SYT14/14L/16"/>
</dbReference>
<dbReference type="eggNOG" id="KOG1028">
    <property type="taxonomic scope" value="Eukaryota"/>
</dbReference>
<dbReference type="RefSeq" id="XP_002113153.1">
    <property type="nucleotide sequence ID" value="XM_002113117.1"/>
</dbReference>
<dbReference type="STRING" id="10228.B3S0F4"/>
<feature type="compositionally biased region" description="Polar residues" evidence="1">
    <location>
        <begin position="136"/>
        <end position="173"/>
    </location>
</feature>
<dbReference type="InterPro" id="IPR035892">
    <property type="entry name" value="C2_domain_sf"/>
</dbReference>
<dbReference type="PANTHER" id="PTHR46129">
    <property type="entry name" value="SYNAPTOTAGMIN 14, ISOFORM D"/>
    <property type="match status" value="1"/>
</dbReference>
<feature type="region of interest" description="Disordered" evidence="1">
    <location>
        <begin position="93"/>
        <end position="243"/>
    </location>
</feature>
<keyword evidence="5" id="KW-1185">Reference proteome</keyword>
<dbReference type="GeneID" id="6754744"/>
<sequence>MKIVPLPAIVALFIISILLVLLLIIYCTILHKKKCKKICCESCPCHKKSKPRSLLPGTDAEDGSDDSIDHNDEKSDLLLRDRQNNALESVQVQKNYGEDRNQRRYTNSANIAAATSRPITPSISNTSRQQYDRNYANGNNTRIAAGQQNGARTSETESRSTPYARTGNTSNLQYDDRSLKSIPLTSTNDSDNYPNDSAPYHNDGNSSSVMPYHTIPNPSISSQISSTIPDVDEQDQNNSDYEESLSQLNTRSGQVQFKVTYDTTKSTVTINIERLSDLPANVSKGIVSVHGAFLGSKKKRFKTKRRNMRSAIFNEKFELAKISLEDMKDAVLRLRIYHTTDKISFSSEKVIGESFLPMSIVASYENAESIHQTTAIQPVKTGINGQLTSGFQRYLYANLAIIRIADGDYYHPCWLSHWPLNTLPSHLDLPDSASISSNGSYELSSMLPHGRVPELLVSLTYKPKIAQFLVKVIKAENLFHPGMANLPDSYVKVTHKDHHGRLLDKNKTGLQKCRRDPEYNSTFAYDASHKHFVESTFHFSMVQVKGVGKSKDLLGGFSIGKQCSGENEREHWNETIRLPNQPMIPSNQQINPSNVQFTLAITQQNVKIYYDKYYYASGFLFNDFDSIYGYHNLIKSKCIFSIIVGGLLCKVTSRCADAKIISYDIIKIRNVQFNNRLN</sequence>
<keyword evidence="2" id="KW-0472">Membrane</keyword>
<feature type="domain" description="C2" evidence="3">
    <location>
        <begin position="451"/>
        <end position="573"/>
    </location>
</feature>
<keyword evidence="2" id="KW-1133">Transmembrane helix</keyword>
<feature type="compositionally biased region" description="Acidic residues" evidence="1">
    <location>
        <begin position="230"/>
        <end position="243"/>
    </location>
</feature>
<dbReference type="EMBL" id="DS985246">
    <property type="protein sequence ID" value="EDV23627.1"/>
    <property type="molecule type" value="Genomic_DNA"/>
</dbReference>
<gene>
    <name evidence="4" type="ORF">TRIADDRAFT_57029</name>
</gene>
<feature type="region of interest" description="Disordered" evidence="1">
    <location>
        <begin position="46"/>
        <end position="72"/>
    </location>
</feature>
<dbReference type="Proteomes" id="UP000009022">
    <property type="component" value="Unassembled WGS sequence"/>
</dbReference>